<reference evidence="6 7" key="1">
    <citation type="submission" date="2018-12" db="EMBL/GenBank/DDBJ databases">
        <authorList>
            <person name="Sun L."/>
            <person name="Chen Z."/>
        </authorList>
    </citation>
    <scope>NUCLEOTIDE SEQUENCE [LARGE SCALE GENOMIC DNA]</scope>
    <source>
        <strain evidence="6 7">3-5-3</strain>
    </source>
</reference>
<protein>
    <submittedName>
        <fullName evidence="6">Extracellular solute-binding protein</fullName>
    </submittedName>
</protein>
<dbReference type="GO" id="GO:0015768">
    <property type="term" value="P:maltose transport"/>
    <property type="evidence" value="ECO:0007669"/>
    <property type="project" value="TreeGrafter"/>
</dbReference>
<feature type="region of interest" description="Disordered" evidence="4">
    <location>
        <begin position="29"/>
        <end position="48"/>
    </location>
</feature>
<evidence type="ECO:0000256" key="5">
    <source>
        <dbReference type="SAM" id="SignalP"/>
    </source>
</evidence>
<dbReference type="PANTHER" id="PTHR30061">
    <property type="entry name" value="MALTOSE-BINDING PERIPLASMIC PROTEIN"/>
    <property type="match status" value="1"/>
</dbReference>
<dbReference type="Proteomes" id="UP000272464">
    <property type="component" value="Unassembled WGS sequence"/>
</dbReference>
<accession>A0A433XQT6</accession>
<dbReference type="SUPFAM" id="SSF53850">
    <property type="entry name" value="Periplasmic binding protein-like II"/>
    <property type="match status" value="1"/>
</dbReference>
<comment type="similarity">
    <text evidence="1">Belongs to the bacterial solute-binding protein 1 family.</text>
</comment>
<feature type="compositionally biased region" description="Polar residues" evidence="4">
    <location>
        <begin position="32"/>
        <end position="44"/>
    </location>
</feature>
<sequence length="425" mass="47376">MKQKNQWVLFAVLLLALISLSPGEDAAIPQPDRQTGISITPQPKQKTEKEVGNIKVAVSMTPEEFEWLNHINQSFMEEHHVQVELANIAEKDAYHTFKNSLDMGEAPDVLLMDNAWIREFASSGFLLPVEAYYSGQAGADSLSNSVSQNTWNGYVWGVPKDYDPYVVVYNRARLQDLGYTQLPQTSGEWSGLLASYNKNNRIPYLAALDPSDAYAVISLLWRMGGTPGDGKGNGFTLTADMKAAFQQIQEMKSKFYLVNGDSTEEQLTRKRLERGEILFYVTKASSFNGELSPSIEMEKPSSQYDAHVLWLKGRSFCLTAQSRNAKTANAWISEITSSKQQASAYREEGKLPTMKTLYNQPDLKELLPWISAIQSKGRIGSAPVDVKLPDYINRLSSNAVAYLTGTGSLKSFMVSFEHLGQLARP</sequence>
<dbReference type="RefSeq" id="WP_127198090.1">
    <property type="nucleotide sequence ID" value="NZ_RZNX01000001.1"/>
</dbReference>
<evidence type="ECO:0000256" key="3">
    <source>
        <dbReference type="ARBA" id="ARBA00022729"/>
    </source>
</evidence>
<dbReference type="GO" id="GO:0042956">
    <property type="term" value="P:maltodextrin transmembrane transport"/>
    <property type="evidence" value="ECO:0007669"/>
    <property type="project" value="TreeGrafter"/>
</dbReference>
<organism evidence="6 7">
    <name type="scientific">Paenibacillus zeisoli</name>
    <dbReference type="NCBI Taxonomy" id="2496267"/>
    <lineage>
        <taxon>Bacteria</taxon>
        <taxon>Bacillati</taxon>
        <taxon>Bacillota</taxon>
        <taxon>Bacilli</taxon>
        <taxon>Bacillales</taxon>
        <taxon>Paenibacillaceae</taxon>
        <taxon>Paenibacillus</taxon>
    </lineage>
</organism>
<evidence type="ECO:0000256" key="2">
    <source>
        <dbReference type="ARBA" id="ARBA00022448"/>
    </source>
</evidence>
<keyword evidence="2" id="KW-0813">Transport</keyword>
<feature type="signal peptide" evidence="5">
    <location>
        <begin position="1"/>
        <end position="26"/>
    </location>
</feature>
<evidence type="ECO:0000313" key="6">
    <source>
        <dbReference type="EMBL" id="RUT36399.1"/>
    </source>
</evidence>
<dbReference type="InterPro" id="IPR006059">
    <property type="entry name" value="SBP"/>
</dbReference>
<keyword evidence="7" id="KW-1185">Reference proteome</keyword>
<evidence type="ECO:0000313" key="7">
    <source>
        <dbReference type="Proteomes" id="UP000272464"/>
    </source>
</evidence>
<dbReference type="OrthoDB" id="2585476at2"/>
<dbReference type="EMBL" id="RZNX01000001">
    <property type="protein sequence ID" value="RUT36399.1"/>
    <property type="molecule type" value="Genomic_DNA"/>
</dbReference>
<dbReference type="GO" id="GO:0055052">
    <property type="term" value="C:ATP-binding cassette (ABC) transporter complex, substrate-binding subunit-containing"/>
    <property type="evidence" value="ECO:0007669"/>
    <property type="project" value="TreeGrafter"/>
</dbReference>
<feature type="chain" id="PRO_5019190082" evidence="5">
    <location>
        <begin position="27"/>
        <end position="425"/>
    </location>
</feature>
<evidence type="ECO:0000256" key="1">
    <source>
        <dbReference type="ARBA" id="ARBA00008520"/>
    </source>
</evidence>
<proteinExistence type="inferred from homology"/>
<evidence type="ECO:0000256" key="4">
    <source>
        <dbReference type="SAM" id="MobiDB-lite"/>
    </source>
</evidence>
<gene>
    <name evidence="6" type="ORF">EJP77_05330</name>
</gene>
<dbReference type="Gene3D" id="3.40.190.10">
    <property type="entry name" value="Periplasmic binding protein-like II"/>
    <property type="match status" value="1"/>
</dbReference>
<dbReference type="Pfam" id="PF13416">
    <property type="entry name" value="SBP_bac_8"/>
    <property type="match status" value="1"/>
</dbReference>
<name>A0A433XQT6_9BACL</name>
<dbReference type="PANTHER" id="PTHR30061:SF50">
    <property type="entry name" value="MALTOSE_MALTODEXTRIN-BINDING PERIPLASMIC PROTEIN"/>
    <property type="match status" value="1"/>
</dbReference>
<dbReference type="AlphaFoldDB" id="A0A433XQT6"/>
<keyword evidence="3 5" id="KW-0732">Signal</keyword>
<dbReference type="GO" id="GO:1901982">
    <property type="term" value="F:maltose binding"/>
    <property type="evidence" value="ECO:0007669"/>
    <property type="project" value="TreeGrafter"/>
</dbReference>
<comment type="caution">
    <text evidence="6">The sequence shown here is derived from an EMBL/GenBank/DDBJ whole genome shotgun (WGS) entry which is preliminary data.</text>
</comment>